<dbReference type="GO" id="GO:0003700">
    <property type="term" value="F:DNA-binding transcription factor activity"/>
    <property type="evidence" value="ECO:0007669"/>
    <property type="project" value="InterPro"/>
</dbReference>
<protein>
    <submittedName>
        <fullName evidence="5">DNA-binding FadR family transcriptional regulator</fullName>
    </submittedName>
</protein>
<reference evidence="5 6" key="1">
    <citation type="submission" date="2020-08" db="EMBL/GenBank/DDBJ databases">
        <title>Sequencing the genomes of 1000 actinobacteria strains.</title>
        <authorList>
            <person name="Klenk H.-P."/>
        </authorList>
    </citation>
    <scope>NUCLEOTIDE SEQUENCE [LARGE SCALE GENOMIC DNA]</scope>
    <source>
        <strain evidence="5 6">DSM 44320</strain>
    </source>
</reference>
<dbReference type="SMART" id="SM00345">
    <property type="entry name" value="HTH_GNTR"/>
    <property type="match status" value="1"/>
</dbReference>
<dbReference type="SMART" id="SM00895">
    <property type="entry name" value="FCD"/>
    <property type="match status" value="1"/>
</dbReference>
<dbReference type="CDD" id="cd07377">
    <property type="entry name" value="WHTH_GntR"/>
    <property type="match status" value="1"/>
</dbReference>
<dbReference type="SUPFAM" id="SSF46785">
    <property type="entry name" value="Winged helix' DNA-binding domain"/>
    <property type="match status" value="1"/>
</dbReference>
<dbReference type="InterPro" id="IPR011711">
    <property type="entry name" value="GntR_C"/>
</dbReference>
<evidence type="ECO:0000313" key="6">
    <source>
        <dbReference type="Proteomes" id="UP000579945"/>
    </source>
</evidence>
<sequence>MVIDGTSHTDAEFTAMTTGGSKFAVTPVVKKSAAVQVADQLVAAIRDEHLKAGDKLPSERELAQNFDVSRPTIREALAALELAGLAKSHKGRGTIVTGSSAAVATWGVEVLPPQVFEARLAIEPSLAALAAEKRYPEDLDMLEATLAKLEAEFAETGAYGSDLPLHRAIARAARNPILEQSLEEALRHVGGPLWSELRRRALAEPNVRGGHMEESRTVIKHIRAGRAEEAAQVWRQHLLHYRSEIIGGA</sequence>
<proteinExistence type="predicted"/>
<dbReference type="PRINTS" id="PR00035">
    <property type="entry name" value="HTHGNTR"/>
</dbReference>
<accession>A0A7W5YLN4</accession>
<dbReference type="EMBL" id="JACIBV010000001">
    <property type="protein sequence ID" value="MBB3725362.1"/>
    <property type="molecule type" value="Genomic_DNA"/>
</dbReference>
<keyword evidence="6" id="KW-1185">Reference proteome</keyword>
<dbReference type="Proteomes" id="UP000579945">
    <property type="component" value="Unassembled WGS sequence"/>
</dbReference>
<dbReference type="InterPro" id="IPR036390">
    <property type="entry name" value="WH_DNA-bd_sf"/>
</dbReference>
<comment type="caution">
    <text evidence="5">The sequence shown here is derived from an EMBL/GenBank/DDBJ whole genome shotgun (WGS) entry which is preliminary data.</text>
</comment>
<evidence type="ECO:0000256" key="3">
    <source>
        <dbReference type="ARBA" id="ARBA00023163"/>
    </source>
</evidence>
<feature type="domain" description="HTH gntR-type" evidence="4">
    <location>
        <begin position="31"/>
        <end position="99"/>
    </location>
</feature>
<evidence type="ECO:0000259" key="4">
    <source>
        <dbReference type="PROSITE" id="PS50949"/>
    </source>
</evidence>
<dbReference type="PROSITE" id="PS50949">
    <property type="entry name" value="HTH_GNTR"/>
    <property type="match status" value="1"/>
</dbReference>
<dbReference type="InterPro" id="IPR000524">
    <property type="entry name" value="Tscrpt_reg_HTH_GntR"/>
</dbReference>
<dbReference type="PANTHER" id="PTHR43537">
    <property type="entry name" value="TRANSCRIPTIONAL REGULATOR, GNTR FAMILY"/>
    <property type="match status" value="1"/>
</dbReference>
<dbReference type="GO" id="GO:0003677">
    <property type="term" value="F:DNA binding"/>
    <property type="evidence" value="ECO:0007669"/>
    <property type="project" value="UniProtKB-KW"/>
</dbReference>
<name>A0A7W5YLN4_9ACTN</name>
<organism evidence="5 6">
    <name type="scientific">Nonomuraea dietziae</name>
    <dbReference type="NCBI Taxonomy" id="65515"/>
    <lineage>
        <taxon>Bacteria</taxon>
        <taxon>Bacillati</taxon>
        <taxon>Actinomycetota</taxon>
        <taxon>Actinomycetes</taxon>
        <taxon>Streptosporangiales</taxon>
        <taxon>Streptosporangiaceae</taxon>
        <taxon>Nonomuraea</taxon>
    </lineage>
</organism>
<keyword evidence="1" id="KW-0805">Transcription regulation</keyword>
<dbReference type="AlphaFoldDB" id="A0A7W5YLN4"/>
<dbReference type="InterPro" id="IPR008920">
    <property type="entry name" value="TF_FadR/GntR_C"/>
</dbReference>
<evidence type="ECO:0000256" key="1">
    <source>
        <dbReference type="ARBA" id="ARBA00023015"/>
    </source>
</evidence>
<gene>
    <name evidence="5" type="ORF">FHR33_001222</name>
</gene>
<dbReference type="Gene3D" id="1.20.120.530">
    <property type="entry name" value="GntR ligand-binding domain-like"/>
    <property type="match status" value="1"/>
</dbReference>
<evidence type="ECO:0000313" key="5">
    <source>
        <dbReference type="EMBL" id="MBB3725362.1"/>
    </source>
</evidence>
<evidence type="ECO:0000256" key="2">
    <source>
        <dbReference type="ARBA" id="ARBA00023125"/>
    </source>
</evidence>
<dbReference type="Pfam" id="PF07729">
    <property type="entry name" value="FCD"/>
    <property type="match status" value="1"/>
</dbReference>
<dbReference type="PANTHER" id="PTHR43537:SF24">
    <property type="entry name" value="GLUCONATE OPERON TRANSCRIPTIONAL REPRESSOR"/>
    <property type="match status" value="1"/>
</dbReference>
<dbReference type="Pfam" id="PF00392">
    <property type="entry name" value="GntR"/>
    <property type="match status" value="1"/>
</dbReference>
<dbReference type="InterPro" id="IPR036388">
    <property type="entry name" value="WH-like_DNA-bd_sf"/>
</dbReference>
<dbReference type="SUPFAM" id="SSF48008">
    <property type="entry name" value="GntR ligand-binding domain-like"/>
    <property type="match status" value="1"/>
</dbReference>
<keyword evidence="2 5" id="KW-0238">DNA-binding</keyword>
<dbReference type="Gene3D" id="1.10.10.10">
    <property type="entry name" value="Winged helix-like DNA-binding domain superfamily/Winged helix DNA-binding domain"/>
    <property type="match status" value="1"/>
</dbReference>
<dbReference type="RefSeq" id="WP_221240954.1">
    <property type="nucleotide sequence ID" value="NZ_JACIBV010000001.1"/>
</dbReference>
<dbReference type="GeneID" id="95387790"/>
<keyword evidence="3" id="KW-0804">Transcription</keyword>